<feature type="non-terminal residue" evidence="2">
    <location>
        <position position="138"/>
    </location>
</feature>
<dbReference type="InterPro" id="IPR002413">
    <property type="entry name" value="V5_allergen-like"/>
</dbReference>
<dbReference type="SUPFAM" id="SSF55797">
    <property type="entry name" value="PR-1-like"/>
    <property type="match status" value="1"/>
</dbReference>
<dbReference type="PRINTS" id="PR00837">
    <property type="entry name" value="V5TPXLIKE"/>
</dbReference>
<reference evidence="2 3" key="1">
    <citation type="submission" date="2019-07" db="EMBL/GenBank/DDBJ databases">
        <authorList>
            <person name="Jastrzebski P J."/>
            <person name="Paukszto L."/>
            <person name="Jastrzebski P J."/>
        </authorList>
    </citation>
    <scope>NUCLEOTIDE SEQUENCE [LARGE SCALE GENOMIC DNA]</scope>
    <source>
        <strain evidence="2 3">WMS-il1</strain>
    </source>
</reference>
<dbReference type="Gene3D" id="3.40.33.10">
    <property type="entry name" value="CAP"/>
    <property type="match status" value="1"/>
</dbReference>
<name>A0A564Y8Z6_HYMDI</name>
<dbReference type="SMART" id="SM00198">
    <property type="entry name" value="SCP"/>
    <property type="match status" value="1"/>
</dbReference>
<dbReference type="Proteomes" id="UP000321570">
    <property type="component" value="Unassembled WGS sequence"/>
</dbReference>
<dbReference type="GO" id="GO:0005576">
    <property type="term" value="C:extracellular region"/>
    <property type="evidence" value="ECO:0007669"/>
    <property type="project" value="InterPro"/>
</dbReference>
<evidence type="ECO:0000259" key="1">
    <source>
        <dbReference type="SMART" id="SM00198"/>
    </source>
</evidence>
<gene>
    <name evidence="2" type="ORF">WMSIL1_LOCUS3915</name>
</gene>
<dbReference type="InterPro" id="IPR018244">
    <property type="entry name" value="Allrgn_V5/Tpx1_CS"/>
</dbReference>
<keyword evidence="3" id="KW-1185">Reference proteome</keyword>
<evidence type="ECO:0000313" key="3">
    <source>
        <dbReference type="Proteomes" id="UP000321570"/>
    </source>
</evidence>
<dbReference type="InterPro" id="IPR001283">
    <property type="entry name" value="CRISP-related"/>
</dbReference>
<feature type="domain" description="SCP" evidence="1">
    <location>
        <begin position="1"/>
        <end position="125"/>
    </location>
</feature>
<evidence type="ECO:0000313" key="2">
    <source>
        <dbReference type="EMBL" id="VUZ43767.1"/>
    </source>
</evidence>
<dbReference type="EMBL" id="CABIJS010000111">
    <property type="protein sequence ID" value="VUZ43767.1"/>
    <property type="molecule type" value="Genomic_DNA"/>
</dbReference>
<protein>
    <recommendedName>
        <fullName evidence="1">SCP domain-containing protein</fullName>
    </recommendedName>
</protein>
<dbReference type="PROSITE" id="PS01010">
    <property type="entry name" value="CRISP_2"/>
    <property type="match status" value="1"/>
</dbReference>
<organism evidence="2 3">
    <name type="scientific">Hymenolepis diminuta</name>
    <name type="common">Rat tapeworm</name>
    <dbReference type="NCBI Taxonomy" id="6216"/>
    <lineage>
        <taxon>Eukaryota</taxon>
        <taxon>Metazoa</taxon>
        <taxon>Spiralia</taxon>
        <taxon>Lophotrochozoa</taxon>
        <taxon>Platyhelminthes</taxon>
        <taxon>Cestoda</taxon>
        <taxon>Eucestoda</taxon>
        <taxon>Cyclophyllidea</taxon>
        <taxon>Hymenolepididae</taxon>
        <taxon>Hymenolepis</taxon>
    </lineage>
</organism>
<dbReference type="PANTHER" id="PTHR10334">
    <property type="entry name" value="CYSTEINE-RICH SECRETORY PROTEIN-RELATED"/>
    <property type="match status" value="1"/>
</dbReference>
<proteinExistence type="predicted"/>
<dbReference type="AlphaFoldDB" id="A0A564Y8Z6"/>
<sequence>MLKMRYDYKLENVADSWVRQCRFAHPNPEVHKAFRGIGQNFAVTGGKKLTLSEMVEMWYKEYKDFNYYENSCARGNICGHYTKMVWGKLNMLGCAIRRCDGAQPTWPKPVYLLVCQYEPQGNFVEEQPYETGESCGKC</sequence>
<dbReference type="InterPro" id="IPR035940">
    <property type="entry name" value="CAP_sf"/>
</dbReference>
<dbReference type="Pfam" id="PF00188">
    <property type="entry name" value="CAP"/>
    <property type="match status" value="1"/>
</dbReference>
<accession>A0A564Y8Z6</accession>
<dbReference type="PRINTS" id="PR00838">
    <property type="entry name" value="V5ALLERGEN"/>
</dbReference>
<dbReference type="InterPro" id="IPR014044">
    <property type="entry name" value="CAP_dom"/>
</dbReference>